<evidence type="ECO:0000313" key="2">
    <source>
        <dbReference type="Proteomes" id="UP000694410"/>
    </source>
</evidence>
<accession>A0A8C0VNK3</accession>
<reference evidence="1" key="2">
    <citation type="submission" date="2025-09" db="UniProtKB">
        <authorList>
            <consortium name="Ensembl"/>
        </authorList>
    </citation>
    <scope>IDENTIFICATION</scope>
</reference>
<protein>
    <submittedName>
        <fullName evidence="1">Uncharacterized protein</fullName>
    </submittedName>
</protein>
<dbReference type="Ensembl" id="ENSCCET00000036277.1">
    <property type="protein sequence ID" value="ENSCCEP00000024117.1"/>
    <property type="gene ID" value="ENSCCEG00000021465.1"/>
</dbReference>
<keyword evidence="2" id="KW-1185">Reference proteome</keyword>
<sequence length="61" mass="6665">MEETYLLNVEGVKKKILHGGRGELPKLQDGRRERTALPAQHPTALYLLPGAEGFPTAKIPG</sequence>
<organism evidence="1 2">
    <name type="scientific">Cyanistes caeruleus</name>
    <name type="common">Eurasian blue tit</name>
    <name type="synonym">Parus caeruleus</name>
    <dbReference type="NCBI Taxonomy" id="156563"/>
    <lineage>
        <taxon>Eukaryota</taxon>
        <taxon>Metazoa</taxon>
        <taxon>Chordata</taxon>
        <taxon>Craniata</taxon>
        <taxon>Vertebrata</taxon>
        <taxon>Euteleostomi</taxon>
        <taxon>Archelosauria</taxon>
        <taxon>Archosauria</taxon>
        <taxon>Dinosauria</taxon>
        <taxon>Saurischia</taxon>
        <taxon>Theropoda</taxon>
        <taxon>Coelurosauria</taxon>
        <taxon>Aves</taxon>
        <taxon>Neognathae</taxon>
        <taxon>Neoaves</taxon>
        <taxon>Telluraves</taxon>
        <taxon>Australaves</taxon>
        <taxon>Passeriformes</taxon>
        <taxon>Paridae</taxon>
        <taxon>Cyanistes</taxon>
    </lineage>
</organism>
<proteinExistence type="predicted"/>
<dbReference type="AlphaFoldDB" id="A0A8C0VNK3"/>
<reference evidence="1" key="1">
    <citation type="submission" date="2025-08" db="UniProtKB">
        <authorList>
            <consortium name="Ensembl"/>
        </authorList>
    </citation>
    <scope>IDENTIFICATION</scope>
</reference>
<name>A0A8C0VNK3_CYACU</name>
<dbReference type="Proteomes" id="UP000694410">
    <property type="component" value="Unplaced"/>
</dbReference>
<evidence type="ECO:0000313" key="1">
    <source>
        <dbReference type="Ensembl" id="ENSCCEP00000024117.1"/>
    </source>
</evidence>